<dbReference type="Pfam" id="PF19867">
    <property type="entry name" value="DUF6340"/>
    <property type="match status" value="1"/>
</dbReference>
<comment type="caution">
    <text evidence="2">The sequence shown here is derived from an EMBL/GenBank/DDBJ whole genome shotgun (WGS) entry which is preliminary data.</text>
</comment>
<dbReference type="Proteomes" id="UP000812270">
    <property type="component" value="Unassembled WGS sequence"/>
</dbReference>
<evidence type="ECO:0000313" key="3">
    <source>
        <dbReference type="Proteomes" id="UP000812270"/>
    </source>
</evidence>
<keyword evidence="3" id="KW-1185">Reference proteome</keyword>
<evidence type="ECO:0008006" key="4">
    <source>
        <dbReference type="Google" id="ProtNLM"/>
    </source>
</evidence>
<feature type="chain" id="PRO_5039371933" description="Tetratricopeptide repeat protein" evidence="1">
    <location>
        <begin position="25"/>
        <end position="346"/>
    </location>
</feature>
<dbReference type="AlphaFoldDB" id="A0A9E2SF29"/>
<protein>
    <recommendedName>
        <fullName evidence="4">Tetratricopeptide repeat protein</fullName>
    </recommendedName>
</protein>
<name>A0A9E2SF29_9BACT</name>
<keyword evidence="1" id="KW-0732">Signal</keyword>
<sequence>MKKYFYILLLVVVCYSCSSTSRMSLSVKIPAPVTIRPEVGAVAIVDRTEAASESKVIDILHKGASLETKGLQAAGAQSSLQGLYDELTRNGRFNAIKKLDYKLTSFGAGTFPNALAWDSVEKICQRSNTDILISLELFDAQTQIAYSGTPTNLKLGTTSIPVLNHNVNIATNLKSGWRIYDPATKTILDEFIVGRSLNFASSGINPLEAASALAGRKEAVKDAGNKGGAIYASRVVPYWLRVYRDYFVRGNENFKIAKRKAQSGNWDGAADIWKKESASSDRKVAGRGCYNMAIICEINGDLDGAIQWAQKSYEDYNVKIALTYLNILRSRKREEDLLNYQLTSAQ</sequence>
<dbReference type="InterPro" id="IPR045921">
    <property type="entry name" value="DUF6340"/>
</dbReference>
<accession>A0A9E2SF29</accession>
<feature type="signal peptide" evidence="1">
    <location>
        <begin position="1"/>
        <end position="24"/>
    </location>
</feature>
<evidence type="ECO:0000313" key="2">
    <source>
        <dbReference type="EMBL" id="MBV4359939.1"/>
    </source>
</evidence>
<reference evidence="2" key="1">
    <citation type="submission" date="2021-06" db="EMBL/GenBank/DDBJ databases">
        <authorList>
            <person name="Huq M.A."/>
        </authorList>
    </citation>
    <scope>NUCLEOTIDE SEQUENCE</scope>
    <source>
        <strain evidence="2">MAH-26</strain>
    </source>
</reference>
<dbReference type="RefSeq" id="WP_217794196.1">
    <property type="nucleotide sequence ID" value="NZ_JAHSPG010000016.1"/>
</dbReference>
<dbReference type="EMBL" id="JAHSPG010000016">
    <property type="protein sequence ID" value="MBV4359939.1"/>
    <property type="molecule type" value="Genomic_DNA"/>
</dbReference>
<organism evidence="2 3">
    <name type="scientific">Pinibacter aurantiacus</name>
    <dbReference type="NCBI Taxonomy" id="2851599"/>
    <lineage>
        <taxon>Bacteria</taxon>
        <taxon>Pseudomonadati</taxon>
        <taxon>Bacteroidota</taxon>
        <taxon>Chitinophagia</taxon>
        <taxon>Chitinophagales</taxon>
        <taxon>Chitinophagaceae</taxon>
        <taxon>Pinibacter</taxon>
    </lineage>
</organism>
<proteinExistence type="predicted"/>
<evidence type="ECO:0000256" key="1">
    <source>
        <dbReference type="SAM" id="SignalP"/>
    </source>
</evidence>
<gene>
    <name evidence="2" type="ORF">KTO63_22430</name>
</gene>